<reference evidence="1" key="1">
    <citation type="submission" date="2018-04" db="EMBL/GenBank/DDBJ databases">
        <title>Transcriptome assembly of Sipha flava.</title>
        <authorList>
            <person name="Scully E.D."/>
            <person name="Geib S.M."/>
            <person name="Palmer N.A."/>
            <person name="Koch K."/>
            <person name="Bradshaw J."/>
            <person name="Heng-Moss T."/>
            <person name="Sarath G."/>
        </authorList>
    </citation>
    <scope>NUCLEOTIDE SEQUENCE</scope>
</reference>
<name>A0A2S2R9B5_9HEMI</name>
<evidence type="ECO:0008006" key="2">
    <source>
        <dbReference type="Google" id="ProtNLM"/>
    </source>
</evidence>
<organism evidence="1">
    <name type="scientific">Sipha flava</name>
    <name type="common">yellow sugarcane aphid</name>
    <dbReference type="NCBI Taxonomy" id="143950"/>
    <lineage>
        <taxon>Eukaryota</taxon>
        <taxon>Metazoa</taxon>
        <taxon>Ecdysozoa</taxon>
        <taxon>Arthropoda</taxon>
        <taxon>Hexapoda</taxon>
        <taxon>Insecta</taxon>
        <taxon>Pterygota</taxon>
        <taxon>Neoptera</taxon>
        <taxon>Paraneoptera</taxon>
        <taxon>Hemiptera</taxon>
        <taxon>Sternorrhyncha</taxon>
        <taxon>Aphidomorpha</taxon>
        <taxon>Aphidoidea</taxon>
        <taxon>Aphididae</taxon>
        <taxon>Sipha</taxon>
    </lineage>
</organism>
<dbReference type="AlphaFoldDB" id="A0A2S2R9B5"/>
<dbReference type="PANTHER" id="PTHR33053:SF24">
    <property type="entry name" value="TRANSPOSASE DOMAIN-CONTAINING PROTEIN"/>
    <property type="match status" value="1"/>
</dbReference>
<dbReference type="OrthoDB" id="10015795at2759"/>
<evidence type="ECO:0000313" key="1">
    <source>
        <dbReference type="EMBL" id="MBY86548.1"/>
    </source>
</evidence>
<dbReference type="EMBL" id="GGMS01017345">
    <property type="protein sequence ID" value="MBY86548.1"/>
    <property type="molecule type" value="Transcribed_RNA"/>
</dbReference>
<gene>
    <name evidence="1" type="ORF">g.140689</name>
</gene>
<sequence>MIKSQRSKRRKIRNDLTMFNNNNPSEMYSRIELITTTDDELITRNSLPCQSIQSNDALVLESELEPVISNCLPTSIVTVPILTEITDDQSESDNIKDFIASWAVQFKIPHTALNGLLSGLKKHKCFQSLPLDARTVLCTPTQISKTIKTMKPGTYHHFGLISGIKKYTLENLPELKIAVGIDGLPLSKSNGNQFWPILAYIISEFSTKKVFPIGFYYGQSKPEDSNEFLSEFVEEANDLITNGISINNVIIKVSISFICCDSPARAFILRVKTHSGFHSCTRCFIDGDYQKNRVCFPYSNRKSTLRDHNSYINMVDDDYHTSESPSVLAKLYDFDLVKSFPLDYMHVVCLGVMKKLLLLWKSGPLKIRLPSRDIRDLSKSLLALNTDISSDFVRKSRSLFEVGRWKAVELRFFLLYSGPVVLKAKLNDECYSHFMSLSIAMIILLSPNHKSLVNYARHLLDYFVKQFQNLYGEYLVSHNVHTLLHLCDDYDQFGPLDLCSAFIFENHMKELKSFLRKPEKPLEQVINRYAEINSISVNTFKNIQLDVKPILKRPHTNGPLIDNIFGVQYNSLFFNNMHIVIRKQKESDSFILTKDGEIVKCVNIIEINNNILILGKNFYHVTPFFIEPINSTILDMHQVKNLSEILNNWNITDIKRKMMIFNHDKKIIALSIIHSGEQFVSSGIIIFTICMRYIILLS</sequence>
<dbReference type="PANTHER" id="PTHR33053">
    <property type="entry name" value="PROTEIN, PUTATIVE-RELATED"/>
    <property type="match status" value="1"/>
</dbReference>
<protein>
    <recommendedName>
        <fullName evidence="2">DUF4806 domain-containing protein</fullName>
    </recommendedName>
</protein>
<accession>A0A2S2R9B5</accession>
<proteinExistence type="predicted"/>